<organism evidence="2 3">
    <name type="scientific">Yinghuangia aomiensis</name>
    <dbReference type="NCBI Taxonomy" id="676205"/>
    <lineage>
        <taxon>Bacteria</taxon>
        <taxon>Bacillati</taxon>
        <taxon>Actinomycetota</taxon>
        <taxon>Actinomycetes</taxon>
        <taxon>Kitasatosporales</taxon>
        <taxon>Streptomycetaceae</taxon>
        <taxon>Yinghuangia</taxon>
    </lineage>
</organism>
<proteinExistence type="predicted"/>
<name>A0ABP9I2P2_9ACTN</name>
<feature type="compositionally biased region" description="Low complexity" evidence="1">
    <location>
        <begin position="207"/>
        <end position="216"/>
    </location>
</feature>
<evidence type="ECO:0000256" key="1">
    <source>
        <dbReference type="SAM" id="MobiDB-lite"/>
    </source>
</evidence>
<evidence type="ECO:0000313" key="3">
    <source>
        <dbReference type="Proteomes" id="UP001500466"/>
    </source>
</evidence>
<comment type="caution">
    <text evidence="2">The sequence shown here is derived from an EMBL/GenBank/DDBJ whole genome shotgun (WGS) entry which is preliminary data.</text>
</comment>
<evidence type="ECO:0000313" key="2">
    <source>
        <dbReference type="EMBL" id="GAA4985940.1"/>
    </source>
</evidence>
<accession>A0ABP9I2P2</accession>
<keyword evidence="3" id="KW-1185">Reference proteome</keyword>
<feature type="region of interest" description="Disordered" evidence="1">
    <location>
        <begin position="200"/>
        <end position="227"/>
    </location>
</feature>
<dbReference type="RefSeq" id="WP_345679399.1">
    <property type="nucleotide sequence ID" value="NZ_BAABHS010000031.1"/>
</dbReference>
<gene>
    <name evidence="2" type="ORF">GCM10023205_65520</name>
</gene>
<reference evidence="3" key="1">
    <citation type="journal article" date="2019" name="Int. J. Syst. Evol. Microbiol.">
        <title>The Global Catalogue of Microorganisms (GCM) 10K type strain sequencing project: providing services to taxonomists for standard genome sequencing and annotation.</title>
        <authorList>
            <consortium name="The Broad Institute Genomics Platform"/>
            <consortium name="The Broad Institute Genome Sequencing Center for Infectious Disease"/>
            <person name="Wu L."/>
            <person name="Ma J."/>
        </authorList>
    </citation>
    <scope>NUCLEOTIDE SEQUENCE [LARGE SCALE GENOMIC DNA]</scope>
    <source>
        <strain evidence="3">JCM 17986</strain>
    </source>
</reference>
<protein>
    <submittedName>
        <fullName evidence="2">Uncharacterized protein</fullName>
    </submittedName>
</protein>
<feature type="compositionally biased region" description="Basic and acidic residues" evidence="1">
    <location>
        <begin position="217"/>
        <end position="227"/>
    </location>
</feature>
<sequence length="227" mass="24325">MHFLTALDLDGFTPVPDRPDFWTDDAGSVLSVHEFGLVPDVPAALDDLASLRRLNTLDAAGQGVAAIEIDVVAVDGLPAMRQVLKTRIPGRDHGLVFIGSFTLPRADRSVVVKVQAAEQGMTGLREALVFNSLGAPDKVFLPHPYAPDAQLPLPYSAADAPEWDARFPDHPLTRVRAVLARQAAAVRVAETFRSTAPFVPAQTGGSAAPDAAPAPHADAERRWFRRG</sequence>
<dbReference type="EMBL" id="BAABHS010000031">
    <property type="protein sequence ID" value="GAA4985940.1"/>
    <property type="molecule type" value="Genomic_DNA"/>
</dbReference>
<dbReference type="Proteomes" id="UP001500466">
    <property type="component" value="Unassembled WGS sequence"/>
</dbReference>